<accession>A0ABV4NG22</accession>
<keyword evidence="3" id="KW-1185">Reference proteome</keyword>
<dbReference type="PIRSF" id="PIRSF006257">
    <property type="entry name" value="UCP006257"/>
    <property type="match status" value="1"/>
</dbReference>
<dbReference type="Proteomes" id="UP001570417">
    <property type="component" value="Unassembled WGS sequence"/>
</dbReference>
<dbReference type="PANTHER" id="PTHR39586">
    <property type="entry name" value="CYTOPLASMIC PROTEIN-RELATED"/>
    <property type="match status" value="1"/>
</dbReference>
<gene>
    <name evidence="2" type="ORF">AB4566_17645</name>
</gene>
<name>A0ABV4NG22_9VIBR</name>
<dbReference type="PANTHER" id="PTHR39586:SF1">
    <property type="entry name" value="CYTOPLASMIC PROTEIN"/>
    <property type="match status" value="1"/>
</dbReference>
<feature type="domain" description="YqcC-like" evidence="1">
    <location>
        <begin position="7"/>
        <end position="101"/>
    </location>
</feature>
<dbReference type="InterPro" id="IPR007384">
    <property type="entry name" value="UCP006257"/>
</dbReference>
<dbReference type="InterPro" id="IPR036814">
    <property type="entry name" value="YqcC-like_sf"/>
</dbReference>
<dbReference type="SUPFAM" id="SSF158452">
    <property type="entry name" value="YqcC-like"/>
    <property type="match status" value="1"/>
</dbReference>
<evidence type="ECO:0000259" key="1">
    <source>
        <dbReference type="Pfam" id="PF04287"/>
    </source>
</evidence>
<proteinExistence type="predicted"/>
<comment type="caution">
    <text evidence="2">The sequence shown here is derived from an EMBL/GenBank/DDBJ whole genome shotgun (WGS) entry which is preliminary data.</text>
</comment>
<evidence type="ECO:0000313" key="3">
    <source>
        <dbReference type="Proteomes" id="UP001570417"/>
    </source>
</evidence>
<dbReference type="InterPro" id="IPR023376">
    <property type="entry name" value="YqcC-like_dom"/>
</dbReference>
<evidence type="ECO:0000313" key="2">
    <source>
        <dbReference type="EMBL" id="MFA0570101.1"/>
    </source>
</evidence>
<dbReference type="RefSeq" id="WP_273295639.1">
    <property type="nucleotide sequence ID" value="NZ_JBFRUW010000063.1"/>
</dbReference>
<organism evidence="2 3">
    <name type="scientific">Vibrio gallaecicus</name>
    <dbReference type="NCBI Taxonomy" id="552386"/>
    <lineage>
        <taxon>Bacteria</taxon>
        <taxon>Pseudomonadati</taxon>
        <taxon>Pseudomonadota</taxon>
        <taxon>Gammaproteobacteria</taxon>
        <taxon>Vibrionales</taxon>
        <taxon>Vibrionaceae</taxon>
        <taxon>Vibrio</taxon>
    </lineage>
</organism>
<protein>
    <submittedName>
        <fullName evidence="2">YqcC family protein</fullName>
    </submittedName>
</protein>
<dbReference type="Gene3D" id="1.20.1440.40">
    <property type="entry name" value="YqcC-like"/>
    <property type="match status" value="1"/>
</dbReference>
<dbReference type="Pfam" id="PF04287">
    <property type="entry name" value="DUF446"/>
    <property type="match status" value="1"/>
</dbReference>
<sequence>MTAAAKLSSLLVQLKQQMQEAKLWETLPPSDQALASVEPFAIDTLQPEQWLQWVFIQKLSEMLKANQPLPKGFSISPYFDEVWKLEPALNDILKTLNLIDEVCA</sequence>
<reference evidence="2 3" key="1">
    <citation type="journal article" date="2024" name="ISME J.">
        <title>Tailless and filamentous prophages are predominant in marine Vibrio.</title>
        <authorList>
            <person name="Steensen K."/>
            <person name="Seneca J."/>
            <person name="Bartlau N."/>
            <person name="Yu X.A."/>
            <person name="Hussain F.A."/>
            <person name="Polz M.F."/>
        </authorList>
    </citation>
    <scope>NUCLEOTIDE SEQUENCE [LARGE SCALE GENOMIC DNA]</scope>
    <source>
        <strain evidence="2 3">10N.222.51.A1</strain>
    </source>
</reference>
<dbReference type="EMBL" id="JBFRUW010000063">
    <property type="protein sequence ID" value="MFA0570101.1"/>
    <property type="molecule type" value="Genomic_DNA"/>
</dbReference>